<dbReference type="AlphaFoldDB" id="A0A4U0YZ84"/>
<dbReference type="SUPFAM" id="SSF75516">
    <property type="entry name" value="Pheromone-binding domain of LuxR-like quorum-sensing transcription factors"/>
    <property type="match status" value="1"/>
</dbReference>
<keyword evidence="2" id="KW-0238">DNA-binding</keyword>
<evidence type="ECO:0000256" key="2">
    <source>
        <dbReference type="ARBA" id="ARBA00023125"/>
    </source>
</evidence>
<dbReference type="RefSeq" id="WP_136793051.1">
    <property type="nucleotide sequence ID" value="NZ_SWAU01000125.1"/>
</dbReference>
<dbReference type="InterPro" id="IPR005143">
    <property type="entry name" value="TF_LuxR_autoind-bd_dom"/>
</dbReference>
<gene>
    <name evidence="5" type="ORF">FAZ78_13435</name>
</gene>
<name>A0A4U0YZ84_9RHOB</name>
<dbReference type="InterPro" id="IPR036693">
    <property type="entry name" value="TF_LuxR_autoind-bd_dom_sf"/>
</dbReference>
<dbReference type="PROSITE" id="PS50043">
    <property type="entry name" value="HTH_LUXR_2"/>
    <property type="match status" value="1"/>
</dbReference>
<keyword evidence="1" id="KW-0805">Transcription regulation</keyword>
<accession>A0A4U0YZ84</accession>
<dbReference type="Pfam" id="PF03472">
    <property type="entry name" value="Autoind_bind"/>
    <property type="match status" value="1"/>
</dbReference>
<keyword evidence="3" id="KW-0804">Transcription</keyword>
<evidence type="ECO:0000256" key="3">
    <source>
        <dbReference type="ARBA" id="ARBA00023163"/>
    </source>
</evidence>
<dbReference type="EMBL" id="SWAU01000125">
    <property type="protein sequence ID" value="TKA96066.1"/>
    <property type="molecule type" value="Genomic_DNA"/>
</dbReference>
<reference evidence="5 6" key="1">
    <citation type="submission" date="2019-04" db="EMBL/GenBank/DDBJ databases">
        <title>Crypto-aerobic microbial life in anoxic (sulfidic) marine sediments.</title>
        <authorList>
            <person name="Bhattacharya S."/>
            <person name="Roy C."/>
            <person name="Mondal N."/>
            <person name="Sarkar J."/>
            <person name="Mandal S."/>
            <person name="Rameez M.J."/>
            <person name="Ghosh W."/>
        </authorList>
    </citation>
    <scope>NUCLEOTIDE SEQUENCE [LARGE SCALE GENOMIC DNA]</scope>
    <source>
        <strain evidence="5 6">SBBC</strain>
    </source>
</reference>
<feature type="domain" description="HTH luxR-type" evidence="4">
    <location>
        <begin position="139"/>
        <end position="204"/>
    </location>
</feature>
<proteinExistence type="predicted"/>
<dbReference type="Pfam" id="PF00196">
    <property type="entry name" value="GerE"/>
    <property type="match status" value="1"/>
</dbReference>
<sequence>MEQLKLMHLADMKGAFARVATAGFYVALRIGFYAPEDELNAYPEDWVEHYTTRGLALQDPLMRWTFTSHGARRWSAIDLPDPARVLEDYRSHKLRYGVTVCLPGRGSSPKKSFGMFARSDREMLDAEIEELTHLLSALHVSEQQTLTESQIEVLRMLSTGMRYKQMAFELGISESAVKARLKSAALRMNAKTAAQAASVAASRGML</sequence>
<dbReference type="Proteomes" id="UP000306340">
    <property type="component" value="Unassembled WGS sequence"/>
</dbReference>
<evidence type="ECO:0000259" key="4">
    <source>
        <dbReference type="PROSITE" id="PS50043"/>
    </source>
</evidence>
<evidence type="ECO:0000256" key="1">
    <source>
        <dbReference type="ARBA" id="ARBA00023015"/>
    </source>
</evidence>
<comment type="caution">
    <text evidence="5">The sequence shown here is derived from an EMBL/GenBank/DDBJ whole genome shotgun (WGS) entry which is preliminary data.</text>
</comment>
<dbReference type="GO" id="GO:0006355">
    <property type="term" value="P:regulation of DNA-templated transcription"/>
    <property type="evidence" value="ECO:0007669"/>
    <property type="project" value="InterPro"/>
</dbReference>
<dbReference type="InterPro" id="IPR016032">
    <property type="entry name" value="Sig_transdc_resp-reg_C-effctor"/>
</dbReference>
<evidence type="ECO:0000313" key="6">
    <source>
        <dbReference type="Proteomes" id="UP000306340"/>
    </source>
</evidence>
<dbReference type="InterPro" id="IPR036388">
    <property type="entry name" value="WH-like_DNA-bd_sf"/>
</dbReference>
<dbReference type="GO" id="GO:0003677">
    <property type="term" value="F:DNA binding"/>
    <property type="evidence" value="ECO:0007669"/>
    <property type="project" value="UniProtKB-KW"/>
</dbReference>
<organism evidence="5 6">
    <name type="scientific">Cereibacter changlensis</name>
    <dbReference type="NCBI Taxonomy" id="402884"/>
    <lineage>
        <taxon>Bacteria</taxon>
        <taxon>Pseudomonadati</taxon>
        <taxon>Pseudomonadota</taxon>
        <taxon>Alphaproteobacteria</taxon>
        <taxon>Rhodobacterales</taxon>
        <taxon>Paracoccaceae</taxon>
        <taxon>Cereibacter</taxon>
    </lineage>
</organism>
<dbReference type="Gene3D" id="3.30.450.80">
    <property type="entry name" value="Transcription factor LuxR-like, autoinducer-binding domain"/>
    <property type="match status" value="1"/>
</dbReference>
<dbReference type="SUPFAM" id="SSF46894">
    <property type="entry name" value="C-terminal effector domain of the bipartite response regulators"/>
    <property type="match status" value="1"/>
</dbReference>
<dbReference type="InterPro" id="IPR000792">
    <property type="entry name" value="Tscrpt_reg_LuxR_C"/>
</dbReference>
<dbReference type="SMART" id="SM00421">
    <property type="entry name" value="HTH_LUXR"/>
    <property type="match status" value="1"/>
</dbReference>
<protein>
    <submittedName>
        <fullName evidence="5">LuxR family transcriptional regulator</fullName>
    </submittedName>
</protein>
<dbReference type="Gene3D" id="1.10.10.10">
    <property type="entry name" value="Winged helix-like DNA-binding domain superfamily/Winged helix DNA-binding domain"/>
    <property type="match status" value="1"/>
</dbReference>
<dbReference type="CDD" id="cd06170">
    <property type="entry name" value="LuxR_C_like"/>
    <property type="match status" value="1"/>
</dbReference>
<evidence type="ECO:0000313" key="5">
    <source>
        <dbReference type="EMBL" id="TKA96066.1"/>
    </source>
</evidence>